<dbReference type="InterPro" id="IPR036188">
    <property type="entry name" value="FAD/NAD-bd_sf"/>
</dbReference>
<feature type="binding site" evidence="10">
    <location>
        <position position="241"/>
    </location>
    <ligand>
        <name>NADP(+)</name>
        <dbReference type="ChEBI" id="CHEBI:58349"/>
    </ligand>
</feature>
<comment type="similarity">
    <text evidence="2 8">Belongs to the ferredoxin--NADP reductase type 1 family.</text>
</comment>
<evidence type="ECO:0000256" key="9">
    <source>
        <dbReference type="PIRSR" id="PIRSR000362-1"/>
    </source>
</evidence>
<evidence type="ECO:0000256" key="5">
    <source>
        <dbReference type="ARBA" id="ARBA00022857"/>
    </source>
</evidence>
<feature type="binding site" evidence="9">
    <location>
        <position position="113"/>
    </location>
    <ligand>
        <name>FAD</name>
        <dbReference type="ChEBI" id="CHEBI:57692"/>
    </ligand>
</feature>
<reference evidence="14 15" key="1">
    <citation type="journal article" date="2019" name="Sci. Rep.">
        <title>Comparative genomics of chytrid fungi reveal insights into the obligate biotrophic and pathogenic lifestyle of Synchytrium endobioticum.</title>
        <authorList>
            <person name="van de Vossenberg B.T.L.H."/>
            <person name="Warris S."/>
            <person name="Nguyen H.D.T."/>
            <person name="van Gent-Pelzer M.P.E."/>
            <person name="Joly D.L."/>
            <person name="van de Geest H.C."/>
            <person name="Bonants P.J.M."/>
            <person name="Smith D.S."/>
            <person name="Levesque C.A."/>
            <person name="van der Lee T.A.J."/>
        </authorList>
    </citation>
    <scope>NUCLEOTIDE SEQUENCE [LARGE SCALE GENOMIC DNA]</scope>
    <source>
        <strain evidence="13 15">LEV6574</strain>
        <strain evidence="12 14">MB42</strain>
    </source>
</reference>
<evidence type="ECO:0000256" key="1">
    <source>
        <dbReference type="ARBA" id="ARBA00001974"/>
    </source>
</evidence>
<evidence type="ECO:0000313" key="12">
    <source>
        <dbReference type="EMBL" id="TPX48893.1"/>
    </source>
</evidence>
<dbReference type="InterPro" id="IPR023753">
    <property type="entry name" value="FAD/NAD-binding_dom"/>
</dbReference>
<evidence type="ECO:0000313" key="13">
    <source>
        <dbReference type="EMBL" id="TPX50557.1"/>
    </source>
</evidence>
<accession>A0A507DBE0</accession>
<dbReference type="EC" id="1.18.1.6" evidence="8"/>
<dbReference type="Pfam" id="PF07992">
    <property type="entry name" value="Pyr_redox_2"/>
    <property type="match status" value="1"/>
</dbReference>
<dbReference type="InterPro" id="IPR055275">
    <property type="entry name" value="Ferredox_Rdtase"/>
</dbReference>
<dbReference type="EMBL" id="QEAM01000016">
    <property type="protein sequence ID" value="TPX50557.1"/>
    <property type="molecule type" value="Genomic_DNA"/>
</dbReference>
<dbReference type="OrthoDB" id="333024at2759"/>
<keyword evidence="14" id="KW-1185">Reference proteome</keyword>
<evidence type="ECO:0000313" key="15">
    <source>
        <dbReference type="Proteomes" id="UP000320475"/>
    </source>
</evidence>
<evidence type="ECO:0000259" key="11">
    <source>
        <dbReference type="Pfam" id="PF07992"/>
    </source>
</evidence>
<protein>
    <recommendedName>
        <fullName evidence="8">NADPH:adrenodoxin oxidoreductase, mitochondrial</fullName>
        <ecNumber evidence="8">1.18.1.6</ecNumber>
    </recommendedName>
</protein>
<comment type="catalytic activity">
    <reaction evidence="7 8">
        <text>2 reduced [adrenodoxin] + NADP(+) + H(+) = 2 oxidized [adrenodoxin] + NADPH</text>
        <dbReference type="Rhea" id="RHEA:42312"/>
        <dbReference type="Rhea" id="RHEA-COMP:9998"/>
        <dbReference type="Rhea" id="RHEA-COMP:9999"/>
        <dbReference type="ChEBI" id="CHEBI:15378"/>
        <dbReference type="ChEBI" id="CHEBI:33737"/>
        <dbReference type="ChEBI" id="CHEBI:33738"/>
        <dbReference type="ChEBI" id="CHEBI:57783"/>
        <dbReference type="ChEBI" id="CHEBI:58349"/>
        <dbReference type="EC" id="1.18.1.6"/>
    </reaction>
</comment>
<feature type="domain" description="FAD/NAD(P)-binding" evidence="11">
    <location>
        <begin position="38"/>
        <end position="242"/>
    </location>
</feature>
<dbReference type="Gene3D" id="3.40.50.720">
    <property type="entry name" value="NAD(P)-binding Rossmann-like Domain"/>
    <property type="match status" value="1"/>
</dbReference>
<dbReference type="PANTHER" id="PTHR48467">
    <property type="entry name" value="GLUTAMATE SYNTHASE 1 [NADH], CHLOROPLASTIC-LIKE"/>
    <property type="match status" value="1"/>
</dbReference>
<feature type="binding site" evidence="10">
    <location>
        <position position="396"/>
    </location>
    <ligand>
        <name>NADP(+)</name>
        <dbReference type="ChEBI" id="CHEBI:58349"/>
    </ligand>
</feature>
<feature type="binding site" evidence="9">
    <location>
        <position position="77"/>
    </location>
    <ligand>
        <name>FAD</name>
        <dbReference type="ChEBI" id="CHEBI:57692"/>
    </ligand>
</feature>
<feature type="binding site" evidence="9">
    <location>
        <position position="48"/>
    </location>
    <ligand>
        <name>FAD</name>
        <dbReference type="ChEBI" id="CHEBI:57692"/>
    </ligand>
</feature>
<evidence type="ECO:0000256" key="8">
    <source>
        <dbReference type="PIRNR" id="PIRNR000362"/>
    </source>
</evidence>
<keyword evidence="3 8" id="KW-0285">Flavoprotein</keyword>
<dbReference type="PRINTS" id="PR00419">
    <property type="entry name" value="ADXRDTASE"/>
</dbReference>
<proteinExistence type="inferred from homology"/>
<dbReference type="Proteomes" id="UP000317494">
    <property type="component" value="Unassembled WGS sequence"/>
</dbReference>
<evidence type="ECO:0000256" key="10">
    <source>
        <dbReference type="PIRSR" id="PIRSR000362-2"/>
    </source>
</evidence>
<comment type="subcellular location">
    <subcellularLocation>
        <location evidence="8">Mitochondrion</location>
    </subcellularLocation>
</comment>
<feature type="binding site" evidence="9">
    <location>
        <position position="69"/>
    </location>
    <ligand>
        <name>FAD</name>
        <dbReference type="ChEBI" id="CHEBI:57692"/>
    </ligand>
</feature>
<feature type="binding site" evidence="9">
    <location>
        <begin position="396"/>
        <end position="398"/>
    </location>
    <ligand>
        <name>FAD</name>
        <dbReference type="ChEBI" id="CHEBI:57692"/>
    </ligand>
</feature>
<gene>
    <name evidence="13" type="ORF">SeLEV6574_g00844</name>
    <name evidence="12" type="ORF">SeMB42_g02813</name>
</gene>
<dbReference type="SUPFAM" id="SSF51971">
    <property type="entry name" value="Nucleotide-binding domain"/>
    <property type="match status" value="2"/>
</dbReference>
<organism evidence="12 14">
    <name type="scientific">Synchytrium endobioticum</name>
    <dbReference type="NCBI Taxonomy" id="286115"/>
    <lineage>
        <taxon>Eukaryota</taxon>
        <taxon>Fungi</taxon>
        <taxon>Fungi incertae sedis</taxon>
        <taxon>Chytridiomycota</taxon>
        <taxon>Chytridiomycota incertae sedis</taxon>
        <taxon>Chytridiomycetes</taxon>
        <taxon>Synchytriales</taxon>
        <taxon>Synchytriaceae</taxon>
        <taxon>Synchytrium</taxon>
    </lineage>
</organism>
<dbReference type="PANTHER" id="PTHR48467:SF1">
    <property type="entry name" value="GLUTAMATE SYNTHASE 1 [NADH], CHLOROPLASTIC-LIKE"/>
    <property type="match status" value="1"/>
</dbReference>
<feature type="binding site" evidence="10">
    <location>
        <begin position="229"/>
        <end position="230"/>
    </location>
    <ligand>
        <name>NADP(+)</name>
        <dbReference type="ChEBI" id="CHEBI:58349"/>
    </ligand>
</feature>
<evidence type="ECO:0000256" key="7">
    <source>
        <dbReference type="ARBA" id="ARBA00048933"/>
    </source>
</evidence>
<dbReference type="VEuPathDB" id="FungiDB:SeMB42_g02813"/>
<keyword evidence="8" id="KW-0496">Mitochondrion</keyword>
<feature type="binding site" evidence="10">
    <location>
        <begin position="185"/>
        <end position="188"/>
    </location>
    <ligand>
        <name>NADP(+)</name>
        <dbReference type="ChEBI" id="CHEBI:58349"/>
    </ligand>
</feature>
<feature type="binding site" evidence="9">
    <location>
        <position position="389"/>
    </location>
    <ligand>
        <name>FAD</name>
        <dbReference type="ChEBI" id="CHEBI:57692"/>
    </ligand>
</feature>
<comment type="cofactor">
    <cofactor evidence="1 8 9">
        <name>FAD</name>
        <dbReference type="ChEBI" id="CHEBI:57692"/>
    </cofactor>
</comment>
<sequence length="488" mass="53119">MMRGWIYARAPCSAAGRLYARRQHDAPRRWTAHASAPFHVCVVGSGPAGFYTTQHLLKTLPNVRINMLEALPVPYGLIRYGVAPDHPEVKNVIHKFETIAQDPRFTFIGNVALDRDVSLAHLISHFHAVVLAYGAAKDRTLAIPHEDAPGVLGARALVGWYNGDPAHRNLPLDLAHTTHVVVVGNGNVALDIARVLLSRPDRLACTDIADHALTQLRASAVQRVTLLGRRGPVQASFTAKELREILALPDFRVHADWDFIHAQIAAHASQLDRPTRRLMDIFTAYTPRDAARVLEFRFAASPICILTAGARVSGVQIEHNQLVNTDQGVRAVGSGSTSTVPCQLLVRSIGYQSMAAKGLPFDDRRSLVPNDRGRVTLPHVREGVYVAGWLKRGPSGVIATTMYDAIETAETVASDAPALVSAQSGLSKRGFDGLNEHLCTKQEIKPVYFDGWKSIDSAEQSAGLTKGKPREKIVDLDKMLKAVVGSSA</sequence>
<evidence type="ECO:0000256" key="4">
    <source>
        <dbReference type="ARBA" id="ARBA00022827"/>
    </source>
</evidence>
<evidence type="ECO:0000256" key="2">
    <source>
        <dbReference type="ARBA" id="ARBA00008312"/>
    </source>
</evidence>
<dbReference type="PIRSF" id="PIRSF000362">
    <property type="entry name" value="FNR"/>
    <property type="match status" value="1"/>
</dbReference>
<evidence type="ECO:0000256" key="6">
    <source>
        <dbReference type="ARBA" id="ARBA00023002"/>
    </source>
</evidence>
<name>A0A507DBE0_9FUNG</name>
<keyword evidence="5 8" id="KW-0521">NADP</keyword>
<dbReference type="GO" id="GO:0016491">
    <property type="term" value="F:oxidoreductase activity"/>
    <property type="evidence" value="ECO:0007669"/>
    <property type="project" value="UniProtKB-KW"/>
</dbReference>
<keyword evidence="4 8" id="KW-0274">FAD</keyword>
<comment type="caution">
    <text evidence="12">The sequence shown here is derived from an EMBL/GenBank/DDBJ whole genome shotgun (WGS) entry which is preliminary data.</text>
</comment>
<evidence type="ECO:0000313" key="14">
    <source>
        <dbReference type="Proteomes" id="UP000317494"/>
    </source>
</evidence>
<keyword evidence="6 8" id="KW-0560">Oxidoreductase</keyword>
<dbReference type="AlphaFoldDB" id="A0A507DBE0"/>
<dbReference type="GO" id="GO:0005739">
    <property type="term" value="C:mitochondrion"/>
    <property type="evidence" value="ECO:0007669"/>
    <property type="project" value="UniProtKB-SubCell"/>
</dbReference>
<dbReference type="Gene3D" id="3.50.50.60">
    <property type="entry name" value="FAD/NAD(P)-binding domain"/>
    <property type="match status" value="1"/>
</dbReference>
<dbReference type="InterPro" id="IPR021163">
    <property type="entry name" value="Ferredox_Rdtase_adrenod"/>
</dbReference>
<evidence type="ECO:0000256" key="3">
    <source>
        <dbReference type="ARBA" id="ARBA00022630"/>
    </source>
</evidence>
<dbReference type="EMBL" id="QEAN01000092">
    <property type="protein sequence ID" value="TPX48893.1"/>
    <property type="molecule type" value="Genomic_DNA"/>
</dbReference>
<dbReference type="STRING" id="286115.A0A507DBE0"/>
<dbReference type="Proteomes" id="UP000320475">
    <property type="component" value="Unassembled WGS sequence"/>
</dbReference>